<evidence type="ECO:0000313" key="7">
    <source>
        <dbReference type="Proteomes" id="UP000580654"/>
    </source>
</evidence>
<dbReference type="Proteomes" id="UP000580654">
    <property type="component" value="Unassembled WGS sequence"/>
</dbReference>
<dbReference type="AlphaFoldDB" id="A0A840YKV2"/>
<feature type="domain" description="HTH tetR-type" evidence="5">
    <location>
        <begin position="10"/>
        <end position="70"/>
    </location>
</feature>
<dbReference type="PANTHER" id="PTHR30055:SF234">
    <property type="entry name" value="HTH-TYPE TRANSCRIPTIONAL REGULATOR BETI"/>
    <property type="match status" value="1"/>
</dbReference>
<feature type="DNA-binding region" description="H-T-H motif" evidence="4">
    <location>
        <begin position="33"/>
        <end position="52"/>
    </location>
</feature>
<dbReference type="RefSeq" id="WP_184519773.1">
    <property type="nucleotide sequence ID" value="NZ_JACIJD010000013.1"/>
</dbReference>
<dbReference type="InterPro" id="IPR050109">
    <property type="entry name" value="HTH-type_TetR-like_transc_reg"/>
</dbReference>
<dbReference type="PRINTS" id="PR00455">
    <property type="entry name" value="HTHTETR"/>
</dbReference>
<dbReference type="SUPFAM" id="SSF46689">
    <property type="entry name" value="Homeodomain-like"/>
    <property type="match status" value="1"/>
</dbReference>
<dbReference type="InterPro" id="IPR001647">
    <property type="entry name" value="HTH_TetR"/>
</dbReference>
<dbReference type="Pfam" id="PF17932">
    <property type="entry name" value="TetR_C_24"/>
    <property type="match status" value="1"/>
</dbReference>
<keyword evidence="2 4" id="KW-0238">DNA-binding</keyword>
<evidence type="ECO:0000313" key="6">
    <source>
        <dbReference type="EMBL" id="MBB5694894.1"/>
    </source>
</evidence>
<dbReference type="EMBL" id="JACIJD010000013">
    <property type="protein sequence ID" value="MBB5694894.1"/>
    <property type="molecule type" value="Genomic_DNA"/>
</dbReference>
<dbReference type="GO" id="GO:0003700">
    <property type="term" value="F:DNA-binding transcription factor activity"/>
    <property type="evidence" value="ECO:0007669"/>
    <property type="project" value="TreeGrafter"/>
</dbReference>
<organism evidence="6 7">
    <name type="scientific">Muricoccus pecuniae</name>
    <dbReference type="NCBI Taxonomy" id="693023"/>
    <lineage>
        <taxon>Bacteria</taxon>
        <taxon>Pseudomonadati</taxon>
        <taxon>Pseudomonadota</taxon>
        <taxon>Alphaproteobacteria</taxon>
        <taxon>Acetobacterales</taxon>
        <taxon>Roseomonadaceae</taxon>
        <taxon>Muricoccus</taxon>
    </lineage>
</organism>
<protein>
    <submittedName>
        <fullName evidence="6">AcrR family transcriptional regulator</fullName>
    </submittedName>
</protein>
<sequence>MGRIAGSDGARTAAAIRRAGLRLIHRRGYEAMGLRELAAEVGIRPASLYNHIGSKQELLFDLIHEHMAALLASATAALEEAPPRAPARLRAFVLHHVAYHLGRKAEVFVANFELRALEPPGYERIVAQRRAYEAMLVALLEQGVEEGAFRIPDSRVAAYAILAMLTGTCTWYRPDGRLSRAQVAAIHAAMVLRSCGYAEGGEE</sequence>
<dbReference type="InterPro" id="IPR036271">
    <property type="entry name" value="Tet_transcr_reg_TetR-rel_C_sf"/>
</dbReference>
<keyword evidence="7" id="KW-1185">Reference proteome</keyword>
<reference evidence="6 7" key="1">
    <citation type="submission" date="2020-08" db="EMBL/GenBank/DDBJ databases">
        <title>Genomic Encyclopedia of Type Strains, Phase IV (KMG-IV): sequencing the most valuable type-strain genomes for metagenomic binning, comparative biology and taxonomic classification.</title>
        <authorList>
            <person name="Goeker M."/>
        </authorList>
    </citation>
    <scope>NUCLEOTIDE SEQUENCE [LARGE SCALE GENOMIC DNA]</scope>
    <source>
        <strain evidence="6 7">DSM 25622</strain>
    </source>
</reference>
<dbReference type="InterPro" id="IPR041490">
    <property type="entry name" value="KstR2_TetR_C"/>
</dbReference>
<dbReference type="PROSITE" id="PS50977">
    <property type="entry name" value="HTH_TETR_2"/>
    <property type="match status" value="1"/>
</dbReference>
<name>A0A840YKV2_9PROT</name>
<dbReference type="InterPro" id="IPR009057">
    <property type="entry name" value="Homeodomain-like_sf"/>
</dbReference>
<dbReference type="GO" id="GO:0000976">
    <property type="term" value="F:transcription cis-regulatory region binding"/>
    <property type="evidence" value="ECO:0007669"/>
    <property type="project" value="TreeGrafter"/>
</dbReference>
<evidence type="ECO:0000256" key="3">
    <source>
        <dbReference type="ARBA" id="ARBA00023163"/>
    </source>
</evidence>
<comment type="caution">
    <text evidence="6">The sequence shown here is derived from an EMBL/GenBank/DDBJ whole genome shotgun (WGS) entry which is preliminary data.</text>
</comment>
<accession>A0A840YKV2</accession>
<dbReference type="Gene3D" id="1.10.357.10">
    <property type="entry name" value="Tetracycline Repressor, domain 2"/>
    <property type="match status" value="1"/>
</dbReference>
<dbReference type="PANTHER" id="PTHR30055">
    <property type="entry name" value="HTH-TYPE TRANSCRIPTIONAL REGULATOR RUTR"/>
    <property type="match status" value="1"/>
</dbReference>
<proteinExistence type="predicted"/>
<gene>
    <name evidence="6" type="ORF">FHS87_002947</name>
</gene>
<keyword evidence="3" id="KW-0804">Transcription</keyword>
<dbReference type="Pfam" id="PF00440">
    <property type="entry name" value="TetR_N"/>
    <property type="match status" value="1"/>
</dbReference>
<dbReference type="SUPFAM" id="SSF48498">
    <property type="entry name" value="Tetracyclin repressor-like, C-terminal domain"/>
    <property type="match status" value="1"/>
</dbReference>
<evidence type="ECO:0000259" key="5">
    <source>
        <dbReference type="PROSITE" id="PS50977"/>
    </source>
</evidence>
<evidence type="ECO:0000256" key="1">
    <source>
        <dbReference type="ARBA" id="ARBA00023015"/>
    </source>
</evidence>
<keyword evidence="1" id="KW-0805">Transcription regulation</keyword>
<evidence type="ECO:0000256" key="2">
    <source>
        <dbReference type="ARBA" id="ARBA00023125"/>
    </source>
</evidence>
<evidence type="ECO:0000256" key="4">
    <source>
        <dbReference type="PROSITE-ProRule" id="PRU00335"/>
    </source>
</evidence>